<proteinExistence type="inferred from homology"/>
<dbReference type="PANTHER" id="PTHR17224">
    <property type="entry name" value="PEPTIDYL-TRNA HYDROLASE"/>
    <property type="match status" value="1"/>
</dbReference>
<keyword evidence="4 7" id="KW-0694">RNA-binding</keyword>
<sequence length="198" mass="21620">MELRLFVGLGNPGPQYTQTRHNAGFLAVDALVQRWQFSWVEKSRFKGYLAEGSGPAGRAILLKPTTYMNHSGQSVRAVADYFRLLPAQVLVLYDEVALPLGKIRLRPEGSAAGHNGIKSLIEHLGTNQFARLRIGIGREPPPPVLTNYVLGKFAPEEQEQLPAILDGCVEAVEAVLAKGLEKAMSIYNARSFGSPPDP</sequence>
<dbReference type="PROSITE" id="PS01195">
    <property type="entry name" value="PEPT_TRNA_HYDROL_1"/>
    <property type="match status" value="1"/>
</dbReference>
<name>A0ABY3PID2_9CYAN</name>
<evidence type="ECO:0000256" key="9">
    <source>
        <dbReference type="RuleBase" id="RU004320"/>
    </source>
</evidence>
<dbReference type="Proteomes" id="UP001054846">
    <property type="component" value="Chromosome"/>
</dbReference>
<evidence type="ECO:0000256" key="7">
    <source>
        <dbReference type="HAMAP-Rule" id="MF_00083"/>
    </source>
</evidence>
<protein>
    <recommendedName>
        <fullName evidence="6 7">Peptidyl-tRNA hydrolase</fullName>
        <shortName evidence="7">Pth</shortName>
        <ecNumber evidence="1 7">3.1.1.29</ecNumber>
    </recommendedName>
</protein>
<feature type="binding site" evidence="7">
    <location>
        <position position="115"/>
    </location>
    <ligand>
        <name>tRNA</name>
        <dbReference type="ChEBI" id="CHEBI:17843"/>
    </ligand>
</feature>
<dbReference type="PROSITE" id="PS01196">
    <property type="entry name" value="PEPT_TRNA_HYDROL_2"/>
    <property type="match status" value="1"/>
</dbReference>
<dbReference type="Gene3D" id="3.40.50.1470">
    <property type="entry name" value="Peptidyl-tRNA hydrolase"/>
    <property type="match status" value="1"/>
</dbReference>
<evidence type="ECO:0000256" key="6">
    <source>
        <dbReference type="ARBA" id="ARBA00050038"/>
    </source>
</evidence>
<evidence type="ECO:0000313" key="11">
    <source>
        <dbReference type="Proteomes" id="UP001054846"/>
    </source>
</evidence>
<dbReference type="GO" id="GO:0004045">
    <property type="term" value="F:peptidyl-tRNA hydrolase activity"/>
    <property type="evidence" value="ECO:0007669"/>
    <property type="project" value="UniProtKB-EC"/>
</dbReference>
<dbReference type="EMBL" id="CP063845">
    <property type="protein sequence ID" value="UFP93379.1"/>
    <property type="molecule type" value="Genomic_DNA"/>
</dbReference>
<feature type="active site" description="Proton acceptor" evidence="7">
    <location>
        <position position="21"/>
    </location>
</feature>
<evidence type="ECO:0000256" key="1">
    <source>
        <dbReference type="ARBA" id="ARBA00013260"/>
    </source>
</evidence>
<evidence type="ECO:0000256" key="3">
    <source>
        <dbReference type="ARBA" id="ARBA00022801"/>
    </source>
</evidence>
<comment type="function">
    <text evidence="7">Hydrolyzes ribosome-free peptidyl-tRNAs (with 1 or more amino acids incorporated), which drop off the ribosome during protein synthesis, or as a result of ribosome stalling.</text>
</comment>
<evidence type="ECO:0000256" key="2">
    <source>
        <dbReference type="ARBA" id="ARBA00022555"/>
    </source>
</evidence>
<evidence type="ECO:0000256" key="4">
    <source>
        <dbReference type="ARBA" id="ARBA00022884"/>
    </source>
</evidence>
<dbReference type="SUPFAM" id="SSF53178">
    <property type="entry name" value="Peptidyl-tRNA hydrolase-like"/>
    <property type="match status" value="1"/>
</dbReference>
<dbReference type="NCBIfam" id="TIGR00447">
    <property type="entry name" value="pth"/>
    <property type="match status" value="1"/>
</dbReference>
<dbReference type="InterPro" id="IPR036416">
    <property type="entry name" value="Pept_tRNA_hydro_sf"/>
</dbReference>
<dbReference type="InterPro" id="IPR001328">
    <property type="entry name" value="Pept_tRNA_hydro"/>
</dbReference>
<feature type="site" description="Discriminates between blocked and unblocked aminoacyl-tRNA" evidence="7">
    <location>
        <position position="11"/>
    </location>
</feature>
<keyword evidence="7" id="KW-0963">Cytoplasm</keyword>
<feature type="binding site" evidence="7">
    <location>
        <position position="67"/>
    </location>
    <ligand>
        <name>tRNA</name>
        <dbReference type="ChEBI" id="CHEBI:17843"/>
    </ligand>
</feature>
<dbReference type="Pfam" id="PF01195">
    <property type="entry name" value="Pept_tRNA_hydro"/>
    <property type="match status" value="1"/>
</dbReference>
<accession>A0ABY3PID2</accession>
<dbReference type="EC" id="3.1.1.29" evidence="1 7"/>
<keyword evidence="3 7" id="KW-0378">Hydrolase</keyword>
<comment type="function">
    <text evidence="7">Catalyzes the release of premature peptidyl moieties from peptidyl-tRNA molecules trapped in stalled 50S ribosomal subunits, and thus maintains levels of free tRNAs and 50S ribosomes.</text>
</comment>
<feature type="binding site" evidence="7">
    <location>
        <position position="16"/>
    </location>
    <ligand>
        <name>tRNA</name>
        <dbReference type="ChEBI" id="CHEBI:17843"/>
    </ligand>
</feature>
<comment type="subcellular location">
    <subcellularLocation>
        <location evidence="7">Cytoplasm</location>
    </subcellularLocation>
</comment>
<dbReference type="RefSeq" id="WP_230840380.1">
    <property type="nucleotide sequence ID" value="NZ_CP063845.1"/>
</dbReference>
<feature type="binding site" evidence="7">
    <location>
        <position position="69"/>
    </location>
    <ligand>
        <name>tRNA</name>
        <dbReference type="ChEBI" id="CHEBI:17843"/>
    </ligand>
</feature>
<dbReference type="InterPro" id="IPR018171">
    <property type="entry name" value="Pept_tRNA_hydro_CS"/>
</dbReference>
<keyword evidence="2 7" id="KW-0820">tRNA-binding</keyword>
<keyword evidence="11" id="KW-1185">Reference proteome</keyword>
<comment type="similarity">
    <text evidence="5 7 9">Belongs to the PTH family.</text>
</comment>
<dbReference type="HAMAP" id="MF_00083">
    <property type="entry name" value="Pept_tRNA_hydro_bact"/>
    <property type="match status" value="1"/>
</dbReference>
<feature type="site" description="Stabilizes the basic form of H active site to accept a proton" evidence="7">
    <location>
        <position position="94"/>
    </location>
</feature>
<reference evidence="10 11" key="1">
    <citation type="journal article" date="2021" name="Genome Biol. Evol.">
        <title>Complete Genome Sequencing of a Novel Gloeobacter Species from a Waterfall Cave in Mexico.</title>
        <authorList>
            <person name="Saw J.H."/>
            <person name="Cardona T."/>
            <person name="Montejano G."/>
        </authorList>
    </citation>
    <scope>NUCLEOTIDE SEQUENCE [LARGE SCALE GENOMIC DNA]</scope>
    <source>
        <strain evidence="10">MG652769</strain>
    </source>
</reference>
<gene>
    <name evidence="7" type="primary">pth</name>
    <name evidence="10" type="ORF">ISF26_16455</name>
</gene>
<comment type="catalytic activity">
    <reaction evidence="7 8">
        <text>an N-acyl-L-alpha-aminoacyl-tRNA + H2O = an N-acyl-L-amino acid + a tRNA + H(+)</text>
        <dbReference type="Rhea" id="RHEA:54448"/>
        <dbReference type="Rhea" id="RHEA-COMP:10123"/>
        <dbReference type="Rhea" id="RHEA-COMP:13883"/>
        <dbReference type="ChEBI" id="CHEBI:15377"/>
        <dbReference type="ChEBI" id="CHEBI:15378"/>
        <dbReference type="ChEBI" id="CHEBI:59874"/>
        <dbReference type="ChEBI" id="CHEBI:78442"/>
        <dbReference type="ChEBI" id="CHEBI:138191"/>
        <dbReference type="EC" id="3.1.1.29"/>
    </reaction>
</comment>
<comment type="subunit">
    <text evidence="7">Monomer.</text>
</comment>
<dbReference type="CDD" id="cd00462">
    <property type="entry name" value="PTH"/>
    <property type="match status" value="1"/>
</dbReference>
<evidence type="ECO:0000256" key="8">
    <source>
        <dbReference type="RuleBase" id="RU000673"/>
    </source>
</evidence>
<evidence type="ECO:0000313" key="10">
    <source>
        <dbReference type="EMBL" id="UFP93379.1"/>
    </source>
</evidence>
<evidence type="ECO:0000256" key="5">
    <source>
        <dbReference type="ARBA" id="ARBA00038063"/>
    </source>
</evidence>
<organism evidence="10 11">
    <name type="scientific">Gloeobacter morelensis MG652769</name>
    <dbReference type="NCBI Taxonomy" id="2781736"/>
    <lineage>
        <taxon>Bacteria</taxon>
        <taxon>Bacillati</taxon>
        <taxon>Cyanobacteriota</taxon>
        <taxon>Cyanophyceae</taxon>
        <taxon>Gloeobacterales</taxon>
        <taxon>Gloeobacteraceae</taxon>
        <taxon>Gloeobacter</taxon>
        <taxon>Gloeobacter morelensis</taxon>
    </lineage>
</organism>
<dbReference type="PANTHER" id="PTHR17224:SF1">
    <property type="entry name" value="PEPTIDYL-TRNA HYDROLASE"/>
    <property type="match status" value="1"/>
</dbReference>